<keyword evidence="1" id="KW-0812">Transmembrane</keyword>
<dbReference type="Proteomes" id="UP000242432">
    <property type="component" value="Unassembled WGS sequence"/>
</dbReference>
<dbReference type="STRING" id="83771.SAMN02910357_00813"/>
<sequence>MHDNITEVITKLLQSVDIPPDKVSYGESRTVDVKLTFSVNWFFEVNCKDTVLNSVMSSDTILDEDALKDFQKSNTDALLKDASLKRPFCTGLENKSAADIFKICNKVNRISARHAKGDCTCPSCKGTKRVNCPNCSGYGMILCPSCQGREGGCTRCNRTGYIVCPTCNNLQKIACQNCKGKGRIMVDRMICLLARNFPVIDVEVKDMNNVFAVPNCHVDYVCYFELLKKLPFQIFDAEFKESGVFLITYVAECRMDYVTFEISQVPKSFTFYTCGNDFTPMNIPPVLESIYSELKMRLSDAAIGNTLTDIDIKIDLFRILCQNRFFYGLLCSYEFYFDLVTRKLQNEVVKTDNYTSKIFTMREKLMSLLAYRKEQLADELSKKLLMSTNNLMKENFSKEICLSLVEYISNLKFREHSGRHYWDMTTSFIWVITFMLNFFIHNPVNLVACVLFSLVASFLVAYFGTKTLKFYEVMLASKTFENISKFIDFNYDLSRSIAMLSGTLIIEIITYIVT</sequence>
<feature type="transmembrane region" description="Helical" evidence="1">
    <location>
        <begin position="493"/>
        <end position="513"/>
    </location>
</feature>
<gene>
    <name evidence="2" type="ORF">SAMN02745213_01082</name>
</gene>
<organism evidence="2 3">
    <name type="scientific">Succinivibrio dextrinosolvens DSM 3072</name>
    <dbReference type="NCBI Taxonomy" id="1123324"/>
    <lineage>
        <taxon>Bacteria</taxon>
        <taxon>Pseudomonadati</taxon>
        <taxon>Pseudomonadota</taxon>
        <taxon>Gammaproteobacteria</taxon>
        <taxon>Aeromonadales</taxon>
        <taxon>Succinivibrionaceae</taxon>
        <taxon>Succinivibrio</taxon>
    </lineage>
</organism>
<evidence type="ECO:0000256" key="1">
    <source>
        <dbReference type="SAM" id="Phobius"/>
    </source>
</evidence>
<dbReference type="EMBL" id="FUXX01000014">
    <property type="protein sequence ID" value="SKA61398.1"/>
    <property type="molecule type" value="Genomic_DNA"/>
</dbReference>
<feature type="transmembrane region" description="Helical" evidence="1">
    <location>
        <begin position="421"/>
        <end position="439"/>
    </location>
</feature>
<keyword evidence="1" id="KW-0472">Membrane</keyword>
<reference evidence="3" key="1">
    <citation type="submission" date="2017-02" db="EMBL/GenBank/DDBJ databases">
        <authorList>
            <person name="Varghese N."/>
            <person name="Submissions S."/>
        </authorList>
    </citation>
    <scope>NUCLEOTIDE SEQUENCE [LARGE SCALE GENOMIC DNA]</scope>
    <source>
        <strain evidence="3">DSM 3072</strain>
    </source>
</reference>
<protein>
    <recommendedName>
        <fullName evidence="4">CR-type domain-containing protein</fullName>
    </recommendedName>
</protein>
<dbReference type="AlphaFoldDB" id="A0A1T4V8W0"/>
<accession>A0A1T4V8W0</accession>
<evidence type="ECO:0000313" key="2">
    <source>
        <dbReference type="EMBL" id="SKA61398.1"/>
    </source>
</evidence>
<keyword evidence="1" id="KW-1133">Transmembrane helix</keyword>
<evidence type="ECO:0008006" key="4">
    <source>
        <dbReference type="Google" id="ProtNLM"/>
    </source>
</evidence>
<proteinExistence type="predicted"/>
<dbReference type="RefSeq" id="WP_078928586.1">
    <property type="nucleotide sequence ID" value="NZ_FUXX01000014.1"/>
</dbReference>
<evidence type="ECO:0000313" key="3">
    <source>
        <dbReference type="Proteomes" id="UP000242432"/>
    </source>
</evidence>
<feature type="transmembrane region" description="Helical" evidence="1">
    <location>
        <begin position="445"/>
        <end position="464"/>
    </location>
</feature>
<name>A0A1T4V8W0_9GAMM</name>
<keyword evidence="3" id="KW-1185">Reference proteome</keyword>